<name>A0ACB9W8V9_CHAAC</name>
<evidence type="ECO:0000313" key="1">
    <source>
        <dbReference type="EMBL" id="KAI4809393.1"/>
    </source>
</evidence>
<accession>A0ACB9W8V9</accession>
<dbReference type="Proteomes" id="UP001057452">
    <property type="component" value="Chromosome 17"/>
</dbReference>
<protein>
    <submittedName>
        <fullName evidence="1">Uncharacterized protein</fullName>
    </submittedName>
</protein>
<evidence type="ECO:0000313" key="2">
    <source>
        <dbReference type="Proteomes" id="UP001057452"/>
    </source>
</evidence>
<keyword evidence="2" id="KW-1185">Reference proteome</keyword>
<dbReference type="EMBL" id="CM043801">
    <property type="protein sequence ID" value="KAI4809393.1"/>
    <property type="molecule type" value="Genomic_DNA"/>
</dbReference>
<gene>
    <name evidence="1" type="ORF">KUCAC02_018277</name>
</gene>
<organism evidence="1 2">
    <name type="scientific">Chaenocephalus aceratus</name>
    <name type="common">Blackfin icefish</name>
    <name type="synonym">Chaenichthys aceratus</name>
    <dbReference type="NCBI Taxonomy" id="36190"/>
    <lineage>
        <taxon>Eukaryota</taxon>
        <taxon>Metazoa</taxon>
        <taxon>Chordata</taxon>
        <taxon>Craniata</taxon>
        <taxon>Vertebrata</taxon>
        <taxon>Euteleostomi</taxon>
        <taxon>Actinopterygii</taxon>
        <taxon>Neopterygii</taxon>
        <taxon>Teleostei</taxon>
        <taxon>Neoteleostei</taxon>
        <taxon>Acanthomorphata</taxon>
        <taxon>Eupercaria</taxon>
        <taxon>Perciformes</taxon>
        <taxon>Notothenioidei</taxon>
        <taxon>Channichthyidae</taxon>
        <taxon>Chaenocephalus</taxon>
    </lineage>
</organism>
<comment type="caution">
    <text evidence="1">The sequence shown here is derived from an EMBL/GenBank/DDBJ whole genome shotgun (WGS) entry which is preliminary data.</text>
</comment>
<proteinExistence type="predicted"/>
<reference evidence="1" key="1">
    <citation type="submission" date="2022-05" db="EMBL/GenBank/DDBJ databases">
        <title>Chromosome-level genome of Chaenocephalus aceratus.</title>
        <authorList>
            <person name="Park H."/>
        </authorList>
    </citation>
    <scope>NUCLEOTIDE SEQUENCE</scope>
    <source>
        <strain evidence="1">KU_202001</strain>
    </source>
</reference>
<sequence>MKEPFAGIIDGCRSEGESQLTDIRVPGSSHKETGARGDSGQIHNLMKGSVSNTSKPQRRGIPLQCAQTGKLPNSAGSQK</sequence>